<feature type="chain" id="PRO_5002779827" description="Haem-binding uptake Tiki superfamily ChaN domain-containing protein" evidence="1">
    <location>
        <begin position="20"/>
        <end position="356"/>
    </location>
</feature>
<dbReference type="EMBL" id="CP001055">
    <property type="protein sequence ID" value="ACC98559.1"/>
    <property type="molecule type" value="Genomic_DNA"/>
</dbReference>
<organism evidence="2 3">
    <name type="scientific">Elusimicrobium minutum (strain Pei191)</name>
    <dbReference type="NCBI Taxonomy" id="445932"/>
    <lineage>
        <taxon>Bacteria</taxon>
        <taxon>Pseudomonadati</taxon>
        <taxon>Elusimicrobiota</taxon>
        <taxon>Elusimicrobia</taxon>
        <taxon>Elusimicrobiales</taxon>
        <taxon>Elusimicrobiaceae</taxon>
        <taxon>Elusimicrobium</taxon>
    </lineage>
</organism>
<accession>B2KDG3</accession>
<dbReference type="STRING" id="445932.Emin_1006"/>
<evidence type="ECO:0000313" key="3">
    <source>
        <dbReference type="Proteomes" id="UP000001029"/>
    </source>
</evidence>
<gene>
    <name evidence="2" type="ordered locus">Emin_1006</name>
</gene>
<dbReference type="HOGENOM" id="CLU_777869_0_0_0"/>
<sequence length="356" mass="41320">MRKYCLLIILLLSAVRVFADARLTDVYNNISAAVKNSPNSKTVKEIKKSYKPKIPWYIMDEEYLMDYVKKHATVYGAESLPFDFYFNLFDSNDLVLFGEIHDYKIPRKMSLRMVWEYNKKFPSKAVKNVFFEEDESFQHKVTQIEEAFKDADEKEIEKRCDSFYSSYCIPDEAACRLIAQGVKFTFIDLDHDPSMRYIKGTSISLLSDEGLTKRNEAMFKKIKEAVEKDEKSVFLGGQAHIYNYGFNGNSQTLTMLAKNNFNKNIKFTSVIHAGGAWEDDGLLPRHIIEETKDYKSFKGKGSPDKFEKWQATYAFEENAVIKMVPKGMEKHSAYKAPPADYMVIFHNKLYSKNIFK</sequence>
<dbReference type="Proteomes" id="UP000001029">
    <property type="component" value="Chromosome"/>
</dbReference>
<keyword evidence="3" id="KW-1185">Reference proteome</keyword>
<proteinExistence type="predicted"/>
<evidence type="ECO:0008006" key="4">
    <source>
        <dbReference type="Google" id="ProtNLM"/>
    </source>
</evidence>
<reference evidence="2 3" key="1">
    <citation type="journal article" date="2009" name="Appl. Environ. Microbiol.">
        <title>Genomic analysis of 'Elusimicrobium minutum,' the first cultivated representative of the phylum 'Elusimicrobia' (formerly termite group 1).</title>
        <authorList>
            <person name="Herlemann D.P.R."/>
            <person name="Geissinger O."/>
            <person name="Ikeda-Ohtsubo W."/>
            <person name="Kunin V."/>
            <person name="Sun H."/>
            <person name="Lapidus A."/>
            <person name="Hugenholtz P."/>
            <person name="Brune A."/>
        </authorList>
    </citation>
    <scope>NUCLEOTIDE SEQUENCE [LARGE SCALE GENOMIC DNA]</scope>
    <source>
        <strain evidence="2 3">Pei191</strain>
    </source>
</reference>
<protein>
    <recommendedName>
        <fullName evidence="4">Haem-binding uptake Tiki superfamily ChaN domain-containing protein</fullName>
    </recommendedName>
</protein>
<evidence type="ECO:0000256" key="1">
    <source>
        <dbReference type="SAM" id="SignalP"/>
    </source>
</evidence>
<dbReference type="AlphaFoldDB" id="B2KDG3"/>
<dbReference type="KEGG" id="emi:Emin_1006"/>
<dbReference type="RefSeq" id="WP_012415174.1">
    <property type="nucleotide sequence ID" value="NC_010644.1"/>
</dbReference>
<keyword evidence="1" id="KW-0732">Signal</keyword>
<name>B2KDG3_ELUMP</name>
<feature type="signal peptide" evidence="1">
    <location>
        <begin position="1"/>
        <end position="19"/>
    </location>
</feature>
<evidence type="ECO:0000313" key="2">
    <source>
        <dbReference type="EMBL" id="ACC98559.1"/>
    </source>
</evidence>